<keyword evidence="1" id="KW-0472">Membrane</keyword>
<accession>A0AAV4U3I7</accession>
<evidence type="ECO:0000313" key="2">
    <source>
        <dbReference type="EMBL" id="GIY52312.1"/>
    </source>
</evidence>
<sequence>MGKSHEPSCHKARREQADRIRCRLGRVVSSPFAEEGPICTRRHIYGSWEVLYSRSFVFWKQITTGIRLRFWFNALVASICGILGYFFSW</sequence>
<protein>
    <submittedName>
        <fullName evidence="2">Uncharacterized protein</fullName>
    </submittedName>
</protein>
<reference evidence="2 3" key="1">
    <citation type="submission" date="2021-06" db="EMBL/GenBank/DDBJ databases">
        <title>Caerostris extrusa draft genome.</title>
        <authorList>
            <person name="Kono N."/>
            <person name="Arakawa K."/>
        </authorList>
    </citation>
    <scope>NUCLEOTIDE SEQUENCE [LARGE SCALE GENOMIC DNA]</scope>
</reference>
<gene>
    <name evidence="2" type="ORF">CEXT_314881</name>
</gene>
<name>A0AAV4U3I7_CAEEX</name>
<dbReference type="EMBL" id="BPLR01012225">
    <property type="protein sequence ID" value="GIY52312.1"/>
    <property type="molecule type" value="Genomic_DNA"/>
</dbReference>
<comment type="caution">
    <text evidence="2">The sequence shown here is derived from an EMBL/GenBank/DDBJ whole genome shotgun (WGS) entry which is preliminary data.</text>
</comment>
<dbReference type="AlphaFoldDB" id="A0AAV4U3I7"/>
<keyword evidence="1" id="KW-0812">Transmembrane</keyword>
<proteinExistence type="predicted"/>
<feature type="transmembrane region" description="Helical" evidence="1">
    <location>
        <begin position="70"/>
        <end position="88"/>
    </location>
</feature>
<dbReference type="Proteomes" id="UP001054945">
    <property type="component" value="Unassembled WGS sequence"/>
</dbReference>
<evidence type="ECO:0000313" key="3">
    <source>
        <dbReference type="Proteomes" id="UP001054945"/>
    </source>
</evidence>
<keyword evidence="1" id="KW-1133">Transmembrane helix</keyword>
<evidence type="ECO:0000256" key="1">
    <source>
        <dbReference type="SAM" id="Phobius"/>
    </source>
</evidence>
<keyword evidence="3" id="KW-1185">Reference proteome</keyword>
<organism evidence="2 3">
    <name type="scientific">Caerostris extrusa</name>
    <name type="common">Bark spider</name>
    <name type="synonym">Caerostris bankana</name>
    <dbReference type="NCBI Taxonomy" id="172846"/>
    <lineage>
        <taxon>Eukaryota</taxon>
        <taxon>Metazoa</taxon>
        <taxon>Ecdysozoa</taxon>
        <taxon>Arthropoda</taxon>
        <taxon>Chelicerata</taxon>
        <taxon>Arachnida</taxon>
        <taxon>Araneae</taxon>
        <taxon>Araneomorphae</taxon>
        <taxon>Entelegynae</taxon>
        <taxon>Araneoidea</taxon>
        <taxon>Araneidae</taxon>
        <taxon>Caerostris</taxon>
    </lineage>
</organism>